<comment type="caution">
    <text evidence="6">The sequence shown here is derived from an EMBL/GenBank/DDBJ whole genome shotgun (WGS) entry which is preliminary data.</text>
</comment>
<name>B7CBW2_9FIRM</name>
<dbReference type="InterPro" id="IPR011330">
    <property type="entry name" value="Glyco_hydro/deAcase_b/a-brl"/>
</dbReference>
<protein>
    <recommendedName>
        <fullName evidence="8">YdjC-like protein</fullName>
    </recommendedName>
</protein>
<comment type="cofactor">
    <cofactor evidence="1">
        <name>Mg(2+)</name>
        <dbReference type="ChEBI" id="CHEBI:18420"/>
    </cofactor>
</comment>
<evidence type="ECO:0000313" key="7">
    <source>
        <dbReference type="Proteomes" id="UP000004315"/>
    </source>
</evidence>
<dbReference type="PANTHER" id="PTHR31609">
    <property type="entry name" value="YDJC DEACETYLASE FAMILY MEMBER"/>
    <property type="match status" value="1"/>
</dbReference>
<dbReference type="OrthoDB" id="9774177at2"/>
<dbReference type="HOGENOM" id="CLU_1044861_0_0_9"/>
<dbReference type="Pfam" id="PF04794">
    <property type="entry name" value="YdjC"/>
    <property type="match status" value="1"/>
</dbReference>
<dbReference type="Gene3D" id="3.20.20.370">
    <property type="entry name" value="Glycoside hydrolase/deacetylase"/>
    <property type="match status" value="1"/>
</dbReference>
<evidence type="ECO:0008006" key="8">
    <source>
        <dbReference type="Google" id="ProtNLM"/>
    </source>
</evidence>
<gene>
    <name evidence="6" type="ORF">EUBIFOR_01687</name>
</gene>
<dbReference type="GO" id="GO:0019213">
    <property type="term" value="F:deacetylase activity"/>
    <property type="evidence" value="ECO:0007669"/>
    <property type="project" value="TreeGrafter"/>
</dbReference>
<dbReference type="PANTHER" id="PTHR31609:SF1">
    <property type="entry name" value="CARBOHYDRATE DEACETYLASE"/>
    <property type="match status" value="1"/>
</dbReference>
<dbReference type="Proteomes" id="UP000004315">
    <property type="component" value="Unassembled WGS sequence"/>
</dbReference>
<organism evidence="6 7">
    <name type="scientific">Holdemanella biformis DSM 3989</name>
    <dbReference type="NCBI Taxonomy" id="518637"/>
    <lineage>
        <taxon>Bacteria</taxon>
        <taxon>Bacillati</taxon>
        <taxon>Bacillota</taxon>
        <taxon>Erysipelotrichia</taxon>
        <taxon>Erysipelotrichales</taxon>
        <taxon>Erysipelotrichaceae</taxon>
        <taxon>Holdemanella</taxon>
    </lineage>
</organism>
<dbReference type="InterPro" id="IPR006879">
    <property type="entry name" value="YdjC-like"/>
</dbReference>
<evidence type="ECO:0000256" key="1">
    <source>
        <dbReference type="ARBA" id="ARBA00001946"/>
    </source>
</evidence>
<dbReference type="GO" id="GO:0005975">
    <property type="term" value="P:carbohydrate metabolic process"/>
    <property type="evidence" value="ECO:0007669"/>
    <property type="project" value="InterPro"/>
</dbReference>
<dbReference type="EMBL" id="ABYT01000092">
    <property type="protein sequence ID" value="EEC89731.1"/>
    <property type="molecule type" value="Genomic_DNA"/>
</dbReference>
<evidence type="ECO:0000256" key="4">
    <source>
        <dbReference type="ARBA" id="ARBA00022842"/>
    </source>
</evidence>
<accession>B7CBW2</accession>
<evidence type="ECO:0000256" key="3">
    <source>
        <dbReference type="ARBA" id="ARBA00022801"/>
    </source>
</evidence>
<dbReference type="GO" id="GO:0016787">
    <property type="term" value="F:hydrolase activity"/>
    <property type="evidence" value="ECO:0007669"/>
    <property type="project" value="UniProtKB-KW"/>
</dbReference>
<evidence type="ECO:0000256" key="5">
    <source>
        <dbReference type="ARBA" id="ARBA00023277"/>
    </source>
</evidence>
<keyword evidence="3" id="KW-0378">Hydrolase</keyword>
<sequence length="254" mass="29401">MRIILNGDDFGRTHEANLGVLKAMREGYISQTSVMVNTNYFDEAVRIAKEEGFQDKVGLHINLFEGTPLTGDYKKLKQYARYDMFDYRPDFFHKYFNLNVDVIQNELEAQIKKYLSGGFTLMNIDSHHCAFYEKPVMTALIPLLKKYGFKSVRYIGNSYFNGSKFRDWYGNQWIKTMDELNLKHPTYSSSVATFDKNMKKNNPALIDADAVEVYVHPVLVEGSFIDNFTGGTHLYESFKKTGLDKFDFITTKEI</sequence>
<dbReference type="AlphaFoldDB" id="B7CBW2"/>
<proteinExistence type="predicted"/>
<dbReference type="GO" id="GO:0046872">
    <property type="term" value="F:metal ion binding"/>
    <property type="evidence" value="ECO:0007669"/>
    <property type="project" value="UniProtKB-KW"/>
</dbReference>
<keyword evidence="5" id="KW-0119">Carbohydrate metabolism</keyword>
<evidence type="ECO:0000256" key="2">
    <source>
        <dbReference type="ARBA" id="ARBA00022723"/>
    </source>
</evidence>
<dbReference type="STRING" id="518637.EUBIFOR_01687"/>
<dbReference type="CDD" id="cd10788">
    <property type="entry name" value="YdjC_like"/>
    <property type="match status" value="1"/>
</dbReference>
<reference evidence="6 7" key="1">
    <citation type="submission" date="2008-11" db="EMBL/GenBank/DDBJ databases">
        <title>Draft genome sequence of Eubacterium biforme (DSM 3989).</title>
        <authorList>
            <person name="Sudarsanam P."/>
            <person name="Ley R."/>
            <person name="Guruge J."/>
            <person name="Turnbaugh P.J."/>
            <person name="Mahowald M."/>
            <person name="Liep D."/>
            <person name="Gordon J."/>
        </authorList>
    </citation>
    <scope>NUCLEOTIDE SEQUENCE [LARGE SCALE GENOMIC DNA]</scope>
    <source>
        <strain evidence="6 7">DSM 3989</strain>
    </source>
</reference>
<keyword evidence="2" id="KW-0479">Metal-binding</keyword>
<keyword evidence="4" id="KW-0460">Magnesium</keyword>
<keyword evidence="7" id="KW-1185">Reference proteome</keyword>
<dbReference type="eggNOG" id="COG3394">
    <property type="taxonomic scope" value="Bacteria"/>
</dbReference>
<dbReference type="SUPFAM" id="SSF88713">
    <property type="entry name" value="Glycoside hydrolase/deacetylase"/>
    <property type="match status" value="1"/>
</dbReference>
<evidence type="ECO:0000313" key="6">
    <source>
        <dbReference type="EMBL" id="EEC89731.1"/>
    </source>
</evidence>
<dbReference type="RefSeq" id="WP_003865475.1">
    <property type="nucleotide sequence ID" value="NZ_DS996843.1"/>
</dbReference>